<dbReference type="Gene3D" id="3.10.110.10">
    <property type="entry name" value="Ubiquitin Conjugating Enzyme"/>
    <property type="match status" value="1"/>
</dbReference>
<dbReference type="Pfam" id="PF00179">
    <property type="entry name" value="UQ_con"/>
    <property type="match status" value="1"/>
</dbReference>
<reference evidence="2" key="2">
    <citation type="submission" date="2016-05" db="EMBL/GenBank/DDBJ databases">
        <authorList>
            <person name="Lavstsen T."/>
            <person name="Jespersen J.S."/>
        </authorList>
    </citation>
    <scope>NUCLEOTIDE SEQUENCE [LARGE SCALE GENOMIC DNA]</scope>
</reference>
<proteinExistence type="predicted"/>
<reference evidence="4 5" key="1">
    <citation type="submission" date="2016-05" db="EMBL/GenBank/DDBJ databases">
        <authorList>
            <person name="Naeem Raeece"/>
        </authorList>
    </citation>
    <scope>NUCLEOTIDE SEQUENCE [LARGE SCALE GENOMIC DNA]</scope>
</reference>
<accession>A0A1A8Z5X4</accession>
<dbReference type="Proteomes" id="UP000078555">
    <property type="component" value="Unassembled WGS sequence"/>
</dbReference>
<dbReference type="InterPro" id="IPR016135">
    <property type="entry name" value="UBQ-conjugating_enzyme/RWD"/>
</dbReference>
<dbReference type="Proteomes" id="UP000078550">
    <property type="component" value="Unassembled WGS sequence"/>
</dbReference>
<sequence>MSTRGCMDRTHSTNAWTHTHIHDDYARVLGELCMDILKSNWSPAWTIQSLCRAILFLFTEPNAESPLNCDAGFFFTPNELYISLSFLLPLSFHFLTMFARNLLRSGDVRGFQSMAKMYTHEYAMQKD</sequence>
<keyword evidence="5" id="KW-1185">Reference proteome</keyword>
<evidence type="ECO:0000313" key="2">
    <source>
        <dbReference type="EMBL" id="SBT39184.1"/>
    </source>
</evidence>
<dbReference type="PROSITE" id="PS50127">
    <property type="entry name" value="UBC_2"/>
    <property type="match status" value="1"/>
</dbReference>
<gene>
    <name evidence="2" type="ORF">POVWA1_039470</name>
    <name evidence="3" type="ORF">POVWA2_048260</name>
</gene>
<dbReference type="EMBL" id="FLRE01000173">
    <property type="protein sequence ID" value="SBT44592.1"/>
    <property type="molecule type" value="Genomic_DNA"/>
</dbReference>
<dbReference type="AlphaFoldDB" id="A0A1A8Z5X4"/>
<evidence type="ECO:0000313" key="3">
    <source>
        <dbReference type="EMBL" id="SBT44592.1"/>
    </source>
</evidence>
<organism evidence="2 5">
    <name type="scientific">Plasmodium ovale wallikeri</name>
    <dbReference type="NCBI Taxonomy" id="864142"/>
    <lineage>
        <taxon>Eukaryota</taxon>
        <taxon>Sar</taxon>
        <taxon>Alveolata</taxon>
        <taxon>Apicomplexa</taxon>
        <taxon>Aconoidasida</taxon>
        <taxon>Haemosporida</taxon>
        <taxon>Plasmodiidae</taxon>
        <taxon>Plasmodium</taxon>
        <taxon>Plasmodium (Plasmodium)</taxon>
    </lineage>
</organism>
<dbReference type="SUPFAM" id="SSF54495">
    <property type="entry name" value="UBC-like"/>
    <property type="match status" value="1"/>
</dbReference>
<evidence type="ECO:0000313" key="4">
    <source>
        <dbReference type="Proteomes" id="UP000078550"/>
    </source>
</evidence>
<dbReference type="EMBL" id="FLRD01000110">
    <property type="protein sequence ID" value="SBT39184.1"/>
    <property type="molecule type" value="Genomic_DNA"/>
</dbReference>
<dbReference type="InterPro" id="IPR000608">
    <property type="entry name" value="UBC"/>
</dbReference>
<feature type="domain" description="UBC core" evidence="1">
    <location>
        <begin position="1"/>
        <end position="94"/>
    </location>
</feature>
<protein>
    <submittedName>
        <fullName evidence="2">Ubiquitin-conjugating enzyme E2 I</fullName>
    </submittedName>
</protein>
<evidence type="ECO:0000259" key="1">
    <source>
        <dbReference type="PROSITE" id="PS50127"/>
    </source>
</evidence>
<name>A0A1A8Z5X4_PLAOA</name>
<evidence type="ECO:0000313" key="5">
    <source>
        <dbReference type="Proteomes" id="UP000078555"/>
    </source>
</evidence>